<evidence type="ECO:0000313" key="3">
    <source>
        <dbReference type="Proteomes" id="UP000265916"/>
    </source>
</evidence>
<accession>A0A3A1YJU0</accession>
<dbReference type="AlphaFoldDB" id="A0A3A1YJU0"/>
<organism evidence="2 3">
    <name type="scientific">Psittacicella hinzii</name>
    <dbReference type="NCBI Taxonomy" id="2028575"/>
    <lineage>
        <taxon>Bacteria</taxon>
        <taxon>Pseudomonadati</taxon>
        <taxon>Pseudomonadota</taxon>
        <taxon>Gammaproteobacteria</taxon>
        <taxon>Pasteurellales</taxon>
        <taxon>Psittacicellaceae</taxon>
        <taxon>Psittacicella</taxon>
    </lineage>
</organism>
<evidence type="ECO:0008006" key="4">
    <source>
        <dbReference type="Google" id="ProtNLM"/>
    </source>
</evidence>
<protein>
    <recommendedName>
        <fullName evidence="4">Lipoprotein</fullName>
    </recommendedName>
</protein>
<dbReference type="OrthoDB" id="5676714at2"/>
<evidence type="ECO:0000256" key="1">
    <source>
        <dbReference type="SAM" id="SignalP"/>
    </source>
</evidence>
<proteinExistence type="predicted"/>
<evidence type="ECO:0000313" key="2">
    <source>
        <dbReference type="EMBL" id="RIY37509.1"/>
    </source>
</evidence>
<gene>
    <name evidence="2" type="ORF">CKF58_04890</name>
</gene>
<sequence length="208" mass="23497">MLKNNLFVKAAGITSSIALALALVSCGGTSISDDDAKKFNKIYQEQALAWNFTYFAAEALGFSSVNEAEPVQQAQTIIERTLPAFYYGINNFGKVDVDDGKFKARNFNHWEFFAQTCEIALDNPSQMEKLASTAQDIEQFCKKTVFYYQLFDKAFTRDQIYTVNAQALSKHLSEREYEKAQQNKLNFTWTPLTAADLNGKAIEAYVKQ</sequence>
<feature type="chain" id="PRO_5017483015" description="Lipoprotein" evidence="1">
    <location>
        <begin position="21"/>
        <end position="208"/>
    </location>
</feature>
<dbReference type="RefSeq" id="WP_119531552.1">
    <property type="nucleotide sequence ID" value="NZ_JBHSSP010000030.1"/>
</dbReference>
<dbReference type="EMBL" id="NRJG01000085">
    <property type="protein sequence ID" value="RIY37509.1"/>
    <property type="molecule type" value="Genomic_DNA"/>
</dbReference>
<comment type="caution">
    <text evidence="2">The sequence shown here is derived from an EMBL/GenBank/DDBJ whole genome shotgun (WGS) entry which is preliminary data.</text>
</comment>
<keyword evidence="1" id="KW-0732">Signal</keyword>
<dbReference type="Proteomes" id="UP000265916">
    <property type="component" value="Unassembled WGS sequence"/>
</dbReference>
<dbReference type="PROSITE" id="PS51257">
    <property type="entry name" value="PROKAR_LIPOPROTEIN"/>
    <property type="match status" value="1"/>
</dbReference>
<name>A0A3A1YJU0_9GAMM</name>
<keyword evidence="3" id="KW-1185">Reference proteome</keyword>
<reference evidence="2 3" key="1">
    <citation type="submission" date="2017-08" db="EMBL/GenBank/DDBJ databases">
        <title>Reclassification of Bisgaard taxon 37 and 44.</title>
        <authorList>
            <person name="Christensen H."/>
        </authorList>
    </citation>
    <scope>NUCLEOTIDE SEQUENCE [LARGE SCALE GENOMIC DNA]</scope>
    <source>
        <strain evidence="2 3">111</strain>
    </source>
</reference>
<feature type="signal peptide" evidence="1">
    <location>
        <begin position="1"/>
        <end position="20"/>
    </location>
</feature>